<dbReference type="AlphaFoldDB" id="A0A914H7M5"/>
<reference evidence="2" key="1">
    <citation type="submission" date="2022-11" db="UniProtKB">
        <authorList>
            <consortium name="WormBaseParasite"/>
        </authorList>
    </citation>
    <scope>IDENTIFICATION</scope>
</reference>
<evidence type="ECO:0000313" key="1">
    <source>
        <dbReference type="Proteomes" id="UP000887572"/>
    </source>
</evidence>
<dbReference type="GO" id="GO:0004623">
    <property type="term" value="F:phospholipase A2 activity"/>
    <property type="evidence" value="ECO:0007669"/>
    <property type="project" value="InterPro"/>
</dbReference>
<sequence>MLNIVDHCCHAHDKCYIDQWQRRIDYDNSFCSCLHEFNHCFITKFFMLVSSNFWRAIQREDKLNRKDNGKLTTYIISELYLYIC</sequence>
<accession>A0A914H7M5</accession>
<dbReference type="SUPFAM" id="SSF48619">
    <property type="entry name" value="Phospholipase A2, PLA2"/>
    <property type="match status" value="1"/>
</dbReference>
<dbReference type="WBParaSite" id="Gr19_v10_g14956.t1">
    <property type="protein sequence ID" value="Gr19_v10_g14956.t1"/>
    <property type="gene ID" value="Gr19_v10_g14956"/>
</dbReference>
<keyword evidence="1" id="KW-1185">Reference proteome</keyword>
<dbReference type="InterPro" id="IPR036444">
    <property type="entry name" value="PLipase_A2_dom_sf"/>
</dbReference>
<dbReference type="Proteomes" id="UP000887572">
    <property type="component" value="Unplaced"/>
</dbReference>
<organism evidence="1 2">
    <name type="scientific">Globodera rostochiensis</name>
    <name type="common">Golden nematode worm</name>
    <name type="synonym">Heterodera rostochiensis</name>
    <dbReference type="NCBI Taxonomy" id="31243"/>
    <lineage>
        <taxon>Eukaryota</taxon>
        <taxon>Metazoa</taxon>
        <taxon>Ecdysozoa</taxon>
        <taxon>Nematoda</taxon>
        <taxon>Chromadorea</taxon>
        <taxon>Rhabditida</taxon>
        <taxon>Tylenchina</taxon>
        <taxon>Tylenchomorpha</taxon>
        <taxon>Tylenchoidea</taxon>
        <taxon>Heteroderidae</taxon>
        <taxon>Heteroderinae</taxon>
        <taxon>Globodera</taxon>
    </lineage>
</organism>
<proteinExistence type="predicted"/>
<evidence type="ECO:0000313" key="2">
    <source>
        <dbReference type="WBParaSite" id="Gr19_v10_g14956.t1"/>
    </source>
</evidence>
<name>A0A914H7M5_GLORO</name>
<dbReference type="GO" id="GO:0006644">
    <property type="term" value="P:phospholipid metabolic process"/>
    <property type="evidence" value="ECO:0007669"/>
    <property type="project" value="InterPro"/>
</dbReference>
<protein>
    <submittedName>
        <fullName evidence="2">Phospholipase A(2)</fullName>
    </submittedName>
</protein>
<dbReference type="GO" id="GO:0050482">
    <property type="term" value="P:arachidonate secretion"/>
    <property type="evidence" value="ECO:0007669"/>
    <property type="project" value="InterPro"/>
</dbReference>